<dbReference type="RefSeq" id="WP_309971765.1">
    <property type="nucleotide sequence ID" value="NZ_JAVDWH010000001.1"/>
</dbReference>
<comment type="caution">
    <text evidence="2">The sequence shown here is derived from an EMBL/GenBank/DDBJ whole genome shotgun (WGS) entry which is preliminary data.</text>
</comment>
<protein>
    <recommendedName>
        <fullName evidence="4">Ig-like domain repeat protein</fullName>
    </recommendedName>
</protein>
<evidence type="ECO:0000313" key="2">
    <source>
        <dbReference type="EMBL" id="MDR7087736.1"/>
    </source>
</evidence>
<keyword evidence="3" id="KW-1185">Reference proteome</keyword>
<name>A0ABU1URD0_9ACTN</name>
<evidence type="ECO:0000313" key="3">
    <source>
        <dbReference type="Proteomes" id="UP001257739"/>
    </source>
</evidence>
<proteinExistence type="predicted"/>
<accession>A0ABU1URD0</accession>
<dbReference type="Proteomes" id="UP001257739">
    <property type="component" value="Unassembled WGS sequence"/>
</dbReference>
<feature type="chain" id="PRO_5047179200" description="Ig-like domain repeat protein" evidence="1">
    <location>
        <begin position="19"/>
        <end position="222"/>
    </location>
</feature>
<dbReference type="EMBL" id="JAVDWH010000001">
    <property type="protein sequence ID" value="MDR7087736.1"/>
    <property type="molecule type" value="Genomic_DNA"/>
</dbReference>
<evidence type="ECO:0008006" key="4">
    <source>
        <dbReference type="Google" id="ProtNLM"/>
    </source>
</evidence>
<gene>
    <name evidence="2" type="ORF">J2X11_002575</name>
</gene>
<reference evidence="2 3" key="1">
    <citation type="submission" date="2023-07" db="EMBL/GenBank/DDBJ databases">
        <title>Sorghum-associated microbial communities from plants grown in Nebraska, USA.</title>
        <authorList>
            <person name="Schachtman D."/>
        </authorList>
    </citation>
    <scope>NUCLEOTIDE SEQUENCE [LARGE SCALE GENOMIC DNA]</scope>
    <source>
        <strain evidence="2 3">BE248</strain>
    </source>
</reference>
<sequence length="222" mass="24348">MRAIRLLLLALFAFTAIAIVVEPANAAGSKTLQIYHPKPMKNEDFSAYGTLTTPVARQVKLQYRNKNSGSWTTTLSTTSSTYGTFEMVTHSSRSRYYRYYAPSTTVGGHAYAKIVGYSKHVVLASQKVEYAALTPNFVCDYDTGPLTVFVDFSPGRQGRDVSFATPDGTFFRKEDANGRVTFTYTPLQGVGTYHVTATAFAYEGAAGKSTSDLQFSIIDCLD</sequence>
<organism evidence="2 3">
    <name type="scientific">Aeromicrobium panaciterrae</name>
    <dbReference type="NCBI Taxonomy" id="363861"/>
    <lineage>
        <taxon>Bacteria</taxon>
        <taxon>Bacillati</taxon>
        <taxon>Actinomycetota</taxon>
        <taxon>Actinomycetes</taxon>
        <taxon>Propionibacteriales</taxon>
        <taxon>Nocardioidaceae</taxon>
        <taxon>Aeromicrobium</taxon>
    </lineage>
</organism>
<evidence type="ECO:0000256" key="1">
    <source>
        <dbReference type="SAM" id="SignalP"/>
    </source>
</evidence>
<feature type="signal peptide" evidence="1">
    <location>
        <begin position="1"/>
        <end position="18"/>
    </location>
</feature>
<keyword evidence="1" id="KW-0732">Signal</keyword>